<comment type="caution">
    <text evidence="5">The sequence shown here is derived from an EMBL/GenBank/DDBJ whole genome shotgun (WGS) entry which is preliminary data.</text>
</comment>
<keyword evidence="6" id="KW-1185">Reference proteome</keyword>
<dbReference type="PANTHER" id="PTHR44196:SF1">
    <property type="entry name" value="DEHYDROGENASE_REDUCTASE SDR FAMILY MEMBER 7B"/>
    <property type="match status" value="1"/>
</dbReference>
<dbReference type="PRINTS" id="PR00081">
    <property type="entry name" value="GDHRDH"/>
</dbReference>
<feature type="domain" description="Ketoreductase" evidence="4">
    <location>
        <begin position="7"/>
        <end position="191"/>
    </location>
</feature>
<dbReference type="SMART" id="SM00822">
    <property type="entry name" value="PKS_KR"/>
    <property type="match status" value="1"/>
</dbReference>
<organism evidence="5 6">
    <name type="scientific">Sphingobacterium allocomposti</name>
    <dbReference type="NCBI Taxonomy" id="415956"/>
    <lineage>
        <taxon>Bacteria</taxon>
        <taxon>Pseudomonadati</taxon>
        <taxon>Bacteroidota</taxon>
        <taxon>Sphingobacteriia</taxon>
        <taxon>Sphingobacteriales</taxon>
        <taxon>Sphingobacteriaceae</taxon>
        <taxon>Sphingobacterium</taxon>
    </lineage>
</organism>
<dbReference type="PANTHER" id="PTHR44196">
    <property type="entry name" value="DEHYDROGENASE/REDUCTASE SDR FAMILY MEMBER 7B"/>
    <property type="match status" value="1"/>
</dbReference>
<dbReference type="RefSeq" id="WP_211357549.1">
    <property type="nucleotide sequence ID" value="NZ_VNHX01000022.1"/>
</dbReference>
<sequence>MIELKGKTAIITGGSRGLGKATAIALAKEGVHVAISGRDEQRLQEAVKELEAYGVKVTYAVFDVGNQAEVQAGIEKIKNTFHQIDILINNAGIAAFGTVEEMPTAQWERIIQVNVLGAYYVAKAIIPFMKAQGSGDIINIASTAGLKGSANSSAYSASKSAVIGFSESLMYEMRKENIRVTTLTPSTIATDMTMSDLKITDGNPEKVLQPEDFAELITDILKFNKRALIANASIFSTNP</sequence>
<dbReference type="InterPro" id="IPR057326">
    <property type="entry name" value="KR_dom"/>
</dbReference>
<evidence type="ECO:0000313" key="5">
    <source>
        <dbReference type="EMBL" id="TYP91041.1"/>
    </source>
</evidence>
<name>A0A5S5D523_9SPHI</name>
<dbReference type="CDD" id="cd05233">
    <property type="entry name" value="SDR_c"/>
    <property type="match status" value="1"/>
</dbReference>
<dbReference type="PRINTS" id="PR00080">
    <property type="entry name" value="SDRFAMILY"/>
</dbReference>
<comment type="similarity">
    <text evidence="1 3">Belongs to the short-chain dehydrogenases/reductases (SDR) family.</text>
</comment>
<dbReference type="GO" id="GO:0016491">
    <property type="term" value="F:oxidoreductase activity"/>
    <property type="evidence" value="ECO:0007669"/>
    <property type="project" value="UniProtKB-KW"/>
</dbReference>
<dbReference type="PIRSF" id="PIRSF000126">
    <property type="entry name" value="11-beta-HSD1"/>
    <property type="match status" value="1"/>
</dbReference>
<evidence type="ECO:0000313" key="6">
    <source>
        <dbReference type="Proteomes" id="UP000325105"/>
    </source>
</evidence>
<evidence type="ECO:0000259" key="4">
    <source>
        <dbReference type="SMART" id="SM00822"/>
    </source>
</evidence>
<dbReference type="SUPFAM" id="SSF51735">
    <property type="entry name" value="NAD(P)-binding Rossmann-fold domains"/>
    <property type="match status" value="1"/>
</dbReference>
<proteinExistence type="inferred from homology"/>
<dbReference type="FunFam" id="3.40.50.720:FF:000084">
    <property type="entry name" value="Short-chain dehydrogenase reductase"/>
    <property type="match status" value="1"/>
</dbReference>
<keyword evidence="2" id="KW-0560">Oxidoreductase</keyword>
<dbReference type="Gene3D" id="3.40.50.720">
    <property type="entry name" value="NAD(P)-binding Rossmann-like Domain"/>
    <property type="match status" value="1"/>
</dbReference>
<gene>
    <name evidence="5" type="ORF">BC792_1228</name>
</gene>
<protein>
    <submittedName>
        <fullName evidence="5">3-oxoacyl-[acyl-carrier protein] reductase</fullName>
    </submittedName>
</protein>
<reference evidence="5 6" key="1">
    <citation type="submission" date="2019-07" db="EMBL/GenBank/DDBJ databases">
        <title>Genomic Encyclopedia of Archaeal and Bacterial Type Strains, Phase II (KMG-II): from individual species to whole genera.</title>
        <authorList>
            <person name="Goeker M."/>
        </authorList>
    </citation>
    <scope>NUCLEOTIDE SEQUENCE [LARGE SCALE GENOMIC DNA]</scope>
    <source>
        <strain evidence="5 6">DSM 18850</strain>
    </source>
</reference>
<dbReference type="GO" id="GO:0016020">
    <property type="term" value="C:membrane"/>
    <property type="evidence" value="ECO:0007669"/>
    <property type="project" value="TreeGrafter"/>
</dbReference>
<accession>A0A5S5D523</accession>
<dbReference type="NCBIfam" id="NF005806">
    <property type="entry name" value="PRK07666.1"/>
    <property type="match status" value="1"/>
</dbReference>
<dbReference type="AlphaFoldDB" id="A0A5S5D523"/>
<evidence type="ECO:0000256" key="2">
    <source>
        <dbReference type="ARBA" id="ARBA00023002"/>
    </source>
</evidence>
<dbReference type="Proteomes" id="UP000325105">
    <property type="component" value="Unassembled WGS sequence"/>
</dbReference>
<evidence type="ECO:0000256" key="3">
    <source>
        <dbReference type="RuleBase" id="RU000363"/>
    </source>
</evidence>
<dbReference type="EMBL" id="VNHX01000022">
    <property type="protein sequence ID" value="TYP91041.1"/>
    <property type="molecule type" value="Genomic_DNA"/>
</dbReference>
<dbReference type="PROSITE" id="PS00061">
    <property type="entry name" value="ADH_SHORT"/>
    <property type="match status" value="1"/>
</dbReference>
<dbReference type="InterPro" id="IPR036291">
    <property type="entry name" value="NAD(P)-bd_dom_sf"/>
</dbReference>
<evidence type="ECO:0000256" key="1">
    <source>
        <dbReference type="ARBA" id="ARBA00006484"/>
    </source>
</evidence>
<dbReference type="InterPro" id="IPR002347">
    <property type="entry name" value="SDR_fam"/>
</dbReference>
<dbReference type="InterPro" id="IPR020904">
    <property type="entry name" value="Sc_DH/Rdtase_CS"/>
</dbReference>
<dbReference type="Pfam" id="PF00106">
    <property type="entry name" value="adh_short"/>
    <property type="match status" value="1"/>
</dbReference>